<gene>
    <name evidence="8" type="ORF">HYS17_01080</name>
</gene>
<dbReference type="InterPro" id="IPR007379">
    <property type="entry name" value="Tim44-like_dom"/>
</dbReference>
<reference evidence="8 9" key="1">
    <citation type="submission" date="2020-07" db="EMBL/GenBank/DDBJ databases">
        <title>Huge and variable diversity of episymbiotic CPR bacteria and DPANN archaea in groundwater ecosystems.</title>
        <authorList>
            <person name="He C.Y."/>
            <person name="Keren R."/>
            <person name="Whittaker M."/>
            <person name="Farag I.F."/>
            <person name="Doudna J."/>
            <person name="Cate J.H.D."/>
            <person name="Banfield J.F."/>
        </authorList>
    </citation>
    <scope>NUCLEOTIDE SEQUENCE [LARGE SCALE GENOMIC DNA]</scope>
    <source>
        <strain evidence="8">NC_groundwater_70_Ag_B-0.1um_54_66</strain>
    </source>
</reference>
<evidence type="ECO:0000313" key="8">
    <source>
        <dbReference type="EMBL" id="QQG36417.1"/>
    </source>
</evidence>
<evidence type="ECO:0000256" key="3">
    <source>
        <dbReference type="ARBA" id="ARBA00022946"/>
    </source>
</evidence>
<name>A0A7T5R2S3_9BACT</name>
<dbReference type="InterPro" id="IPR039544">
    <property type="entry name" value="Tim44-like"/>
</dbReference>
<dbReference type="GO" id="GO:0016020">
    <property type="term" value="C:membrane"/>
    <property type="evidence" value="ECO:0007669"/>
    <property type="project" value="UniProtKB-SubCell"/>
</dbReference>
<organism evidence="8 9">
    <name type="scientific">Micavibrio aeruginosavorus</name>
    <dbReference type="NCBI Taxonomy" id="349221"/>
    <lineage>
        <taxon>Bacteria</taxon>
        <taxon>Pseudomonadati</taxon>
        <taxon>Bdellovibrionota</taxon>
        <taxon>Bdellovibrionia</taxon>
        <taxon>Bdellovibrionales</taxon>
        <taxon>Pseudobdellovibrionaceae</taxon>
        <taxon>Micavibrio</taxon>
    </lineage>
</organism>
<accession>A0A7T5R2S3</accession>
<evidence type="ECO:0000256" key="1">
    <source>
        <dbReference type="ARBA" id="ARBA00004370"/>
    </source>
</evidence>
<feature type="compositionally biased region" description="Basic and acidic residues" evidence="5">
    <location>
        <begin position="28"/>
        <end position="45"/>
    </location>
</feature>
<dbReference type="GO" id="GO:0030150">
    <property type="term" value="P:protein import into mitochondrial matrix"/>
    <property type="evidence" value="ECO:0007669"/>
    <property type="project" value="TreeGrafter"/>
</dbReference>
<feature type="region of interest" description="Disordered" evidence="5">
    <location>
        <begin position="28"/>
        <end position="64"/>
    </location>
</feature>
<dbReference type="PANTHER" id="PTHR10721">
    <property type="entry name" value="MITOCHONDRIAL IMPORT INNER MEMBRANE TRANSLOCASE SUBUNIT TIM44"/>
    <property type="match status" value="1"/>
</dbReference>
<dbReference type="NCBIfam" id="NF033779">
    <property type="entry name" value="Tim44_TimA_adap"/>
    <property type="match status" value="1"/>
</dbReference>
<evidence type="ECO:0000256" key="6">
    <source>
        <dbReference type="SAM" id="Phobius"/>
    </source>
</evidence>
<dbReference type="Pfam" id="PF04280">
    <property type="entry name" value="Tim44"/>
    <property type="match status" value="1"/>
</dbReference>
<dbReference type="SUPFAM" id="SSF54427">
    <property type="entry name" value="NTF2-like"/>
    <property type="match status" value="1"/>
</dbReference>
<feature type="domain" description="Tim44-like" evidence="7">
    <location>
        <begin position="76"/>
        <end position="222"/>
    </location>
</feature>
<dbReference type="Gene3D" id="3.10.450.240">
    <property type="match status" value="1"/>
</dbReference>
<evidence type="ECO:0000259" key="7">
    <source>
        <dbReference type="SMART" id="SM00978"/>
    </source>
</evidence>
<dbReference type="GO" id="GO:0051087">
    <property type="term" value="F:protein-folding chaperone binding"/>
    <property type="evidence" value="ECO:0007669"/>
    <property type="project" value="TreeGrafter"/>
</dbReference>
<feature type="transmembrane region" description="Helical" evidence="6">
    <location>
        <begin position="6"/>
        <end position="23"/>
    </location>
</feature>
<dbReference type="InterPro" id="IPR032710">
    <property type="entry name" value="NTF2-like_dom_sf"/>
</dbReference>
<keyword evidence="4 6" id="KW-0472">Membrane</keyword>
<proteinExistence type="inferred from homology"/>
<evidence type="ECO:0000256" key="5">
    <source>
        <dbReference type="SAM" id="MobiDB-lite"/>
    </source>
</evidence>
<keyword evidence="6" id="KW-1133">Transmembrane helix</keyword>
<keyword evidence="3" id="KW-0809">Transit peptide</keyword>
<dbReference type="SMART" id="SM00978">
    <property type="entry name" value="Tim44"/>
    <property type="match status" value="1"/>
</dbReference>
<evidence type="ECO:0000256" key="4">
    <source>
        <dbReference type="ARBA" id="ARBA00023136"/>
    </source>
</evidence>
<dbReference type="PANTHER" id="PTHR10721:SF1">
    <property type="entry name" value="MITOCHONDRIAL IMPORT INNER MEMBRANE TRANSLOCASE SUBUNIT TIM44"/>
    <property type="match status" value="1"/>
</dbReference>
<dbReference type="Proteomes" id="UP000595362">
    <property type="component" value="Chromosome"/>
</dbReference>
<dbReference type="EMBL" id="CP066681">
    <property type="protein sequence ID" value="QQG36417.1"/>
    <property type="molecule type" value="Genomic_DNA"/>
</dbReference>
<comment type="similarity">
    <text evidence="2">Belongs to the Tim44 family.</text>
</comment>
<comment type="subcellular location">
    <subcellularLocation>
        <location evidence="1">Membrane</location>
    </subcellularLocation>
</comment>
<protein>
    <submittedName>
        <fullName evidence="8">Tim44 domain-containing protein</fullName>
    </submittedName>
</protein>
<dbReference type="AlphaFoldDB" id="A0A7T5R2S3"/>
<keyword evidence="6" id="KW-0812">Transmembrane</keyword>
<evidence type="ECO:0000313" key="9">
    <source>
        <dbReference type="Proteomes" id="UP000595362"/>
    </source>
</evidence>
<evidence type="ECO:0000256" key="2">
    <source>
        <dbReference type="ARBA" id="ARBA00009597"/>
    </source>
</evidence>
<sequence>MPADLLIYAIVAAGLVFWLRNILGTRHGDERDRPNPFTRPPEDMAKTGVAPAAGPTGLEPGPGPALERNMAIAEAAQAGLLDVGRADRAFEVSGFLRGAQDAFVMIVEAFARGDRETLKPLLAEPVYKAFLSVIQERESTGQKVSVEIHAIRKSEIIAAKMDRRDAYVTVRFVADETNVLRDAADMILHGNPDRITETIDVWTFVRDTKSREPGWLLIETSDEDADDKARGTVPDA</sequence>